<evidence type="ECO:0000313" key="3">
    <source>
        <dbReference type="Proteomes" id="UP000186666"/>
    </source>
</evidence>
<accession>A0ABY1K9A2</accession>
<feature type="transmembrane region" description="Helical" evidence="1">
    <location>
        <begin position="56"/>
        <end position="76"/>
    </location>
</feature>
<organism evidence="2 3">
    <name type="scientific">Paenibacillus macquariensis</name>
    <dbReference type="NCBI Taxonomy" id="948756"/>
    <lineage>
        <taxon>Bacteria</taxon>
        <taxon>Bacillati</taxon>
        <taxon>Bacillota</taxon>
        <taxon>Bacilli</taxon>
        <taxon>Bacillales</taxon>
        <taxon>Paenibacillaceae</taxon>
        <taxon>Paenibacillus</taxon>
    </lineage>
</organism>
<sequence length="151" mass="16862">MQTKQYSPMMWRLHIGHYVINKLACGGMAFLVLNLINMATHDYISSSILSISLEQWVYGIIMMASITFDALCAIIAPLRGSKSIFVLSVWGYIVGYSLAVNDISTSWLSGLLGLGTILLFYFGSSIIRKYSLTSLVLAWIIPLVCIWIFKP</sequence>
<keyword evidence="1" id="KW-0812">Transmembrane</keyword>
<feature type="transmembrane region" description="Helical" evidence="1">
    <location>
        <begin position="20"/>
        <end position="36"/>
    </location>
</feature>
<reference evidence="2 3" key="1">
    <citation type="submission" date="2017-01" db="EMBL/GenBank/DDBJ databases">
        <authorList>
            <person name="Varghese N."/>
            <person name="Submissions S."/>
        </authorList>
    </citation>
    <scope>NUCLEOTIDE SEQUENCE [LARGE SCALE GENOMIC DNA]</scope>
    <source>
        <strain evidence="2 3">ATCC 23464</strain>
    </source>
</reference>
<feature type="transmembrane region" description="Helical" evidence="1">
    <location>
        <begin position="106"/>
        <end position="123"/>
    </location>
</feature>
<proteinExistence type="predicted"/>
<keyword evidence="1" id="KW-0472">Membrane</keyword>
<dbReference type="Proteomes" id="UP000186666">
    <property type="component" value="Unassembled WGS sequence"/>
</dbReference>
<protein>
    <submittedName>
        <fullName evidence="2">Uncharacterized protein</fullName>
    </submittedName>
</protein>
<gene>
    <name evidence="2" type="ORF">SAMN05421578_11487</name>
</gene>
<comment type="caution">
    <text evidence="2">The sequence shown here is derived from an EMBL/GenBank/DDBJ whole genome shotgun (WGS) entry which is preliminary data.</text>
</comment>
<name>A0ABY1K9A2_9BACL</name>
<keyword evidence="1" id="KW-1133">Transmembrane helix</keyword>
<keyword evidence="3" id="KW-1185">Reference proteome</keyword>
<feature type="transmembrane region" description="Helical" evidence="1">
    <location>
        <begin position="130"/>
        <end position="149"/>
    </location>
</feature>
<dbReference type="EMBL" id="FTNK01000014">
    <property type="protein sequence ID" value="SIR44933.1"/>
    <property type="molecule type" value="Genomic_DNA"/>
</dbReference>
<evidence type="ECO:0000256" key="1">
    <source>
        <dbReference type="SAM" id="Phobius"/>
    </source>
</evidence>
<feature type="transmembrane region" description="Helical" evidence="1">
    <location>
        <begin position="83"/>
        <end position="100"/>
    </location>
</feature>
<evidence type="ECO:0000313" key="2">
    <source>
        <dbReference type="EMBL" id="SIR44933.1"/>
    </source>
</evidence>